<protein>
    <submittedName>
        <fullName evidence="1">Uncharacterized protein</fullName>
    </submittedName>
</protein>
<accession>A0A423GX33</accession>
<reference evidence="1 2" key="1">
    <citation type="submission" date="2016-10" db="EMBL/GenBank/DDBJ databases">
        <title>Comparative genome analysis of multiple Pseudomonas spp. focuses on biocontrol and plant growth promoting traits.</title>
        <authorList>
            <person name="Tao X.-Y."/>
            <person name="Taylor C.G."/>
        </authorList>
    </citation>
    <scope>NUCLEOTIDE SEQUENCE [LARGE SCALE GENOMIC DNA]</scope>
    <source>
        <strain evidence="1 2">37D10</strain>
    </source>
</reference>
<dbReference type="AlphaFoldDB" id="A0A423GX33"/>
<dbReference type="RefSeq" id="WP_185019797.1">
    <property type="nucleotide sequence ID" value="NZ_MOBI01000007.1"/>
</dbReference>
<dbReference type="Proteomes" id="UP000284684">
    <property type="component" value="Unassembled WGS sequence"/>
</dbReference>
<evidence type="ECO:0000313" key="1">
    <source>
        <dbReference type="EMBL" id="RON02467.1"/>
    </source>
</evidence>
<name>A0A423GX33_9PSED</name>
<evidence type="ECO:0000313" key="2">
    <source>
        <dbReference type="Proteomes" id="UP000284684"/>
    </source>
</evidence>
<dbReference type="EMBL" id="MOBI01000007">
    <property type="protein sequence ID" value="RON02467.1"/>
    <property type="molecule type" value="Genomic_DNA"/>
</dbReference>
<sequence>MAWKSGSETRPRPYSFPVLVEQMAMQNIQRNPSLLSISDITVAIYSHGKCFAGLGDDVTKGAATGLPKG</sequence>
<proteinExistence type="predicted"/>
<organism evidence="1 2">
    <name type="scientific">Pseudomonas brassicacearum</name>
    <dbReference type="NCBI Taxonomy" id="930166"/>
    <lineage>
        <taxon>Bacteria</taxon>
        <taxon>Pseudomonadati</taxon>
        <taxon>Pseudomonadota</taxon>
        <taxon>Gammaproteobacteria</taxon>
        <taxon>Pseudomonadales</taxon>
        <taxon>Pseudomonadaceae</taxon>
        <taxon>Pseudomonas</taxon>
    </lineage>
</organism>
<comment type="caution">
    <text evidence="1">The sequence shown here is derived from an EMBL/GenBank/DDBJ whole genome shotgun (WGS) entry which is preliminary data.</text>
</comment>
<gene>
    <name evidence="1" type="ORF">BK658_06255</name>
</gene>